<dbReference type="PANTHER" id="PTHR43280">
    <property type="entry name" value="ARAC-FAMILY TRANSCRIPTIONAL REGULATOR"/>
    <property type="match status" value="1"/>
</dbReference>
<keyword evidence="2" id="KW-0238">DNA-binding</keyword>
<keyword evidence="8" id="KW-1185">Reference proteome</keyword>
<feature type="domain" description="HTH araC/xylS-type" evidence="6">
    <location>
        <begin position="481"/>
        <end position="580"/>
    </location>
</feature>
<feature type="transmembrane region" description="Helical" evidence="4">
    <location>
        <begin position="384"/>
        <end position="404"/>
    </location>
</feature>
<evidence type="ECO:0000313" key="7">
    <source>
        <dbReference type="EMBL" id="MBC5604853.1"/>
    </source>
</evidence>
<dbReference type="Gene3D" id="1.10.10.60">
    <property type="entry name" value="Homeodomain-like"/>
    <property type="match status" value="2"/>
</dbReference>
<name>A0ABR7CAN8_9BACE</name>
<comment type="caution">
    <text evidence="7">The sequence shown here is derived from an EMBL/GenBank/DDBJ whole genome shotgun (WGS) entry which is preliminary data.</text>
</comment>
<feature type="signal peptide" evidence="5">
    <location>
        <begin position="1"/>
        <end position="23"/>
    </location>
</feature>
<dbReference type="EMBL" id="JACOOE010000004">
    <property type="protein sequence ID" value="MBC5604853.1"/>
    <property type="molecule type" value="Genomic_DNA"/>
</dbReference>
<evidence type="ECO:0000256" key="4">
    <source>
        <dbReference type="SAM" id="Phobius"/>
    </source>
</evidence>
<dbReference type="PROSITE" id="PS01124">
    <property type="entry name" value="HTH_ARAC_FAMILY_2"/>
    <property type="match status" value="1"/>
</dbReference>
<organism evidence="7 8">
    <name type="scientific">Bacteroides difficilis</name>
    <dbReference type="NCBI Taxonomy" id="2763021"/>
    <lineage>
        <taxon>Bacteria</taxon>
        <taxon>Pseudomonadati</taxon>
        <taxon>Bacteroidota</taxon>
        <taxon>Bacteroidia</taxon>
        <taxon>Bacteroidales</taxon>
        <taxon>Bacteroidaceae</taxon>
        <taxon>Bacteroides</taxon>
    </lineage>
</organism>
<dbReference type="Pfam" id="PF12833">
    <property type="entry name" value="HTH_18"/>
    <property type="match status" value="1"/>
</dbReference>
<proteinExistence type="predicted"/>
<sequence length="584" mass="68308">MRYIRLGVCICILLFVHNQILMADEATNADSITTEYIRSIYIEKPKCALKLLDVAENKKSMPLRVIDELRSLSYRNLFMNKLAYVYARKSYVLDSVYQKDPEHLLKMTVYLAELSFLMSKYNESMNYALDGIAQSKRLEDRVSEARLLYCIGENNRMLSFKDKAYDYFDSAIDLLKGRKGVKEIGMLSSFYGGKMSYLMTDSLYEDASVMALEREKQIKKLETLPDVPKGLVDMQYGYLYSKWAYNCYMEKKYEQAEKYFAMYQSTEYSRTPDGKMYSIPYLLASKHYKQVIDNCQEFKELMRKQQDTINAQYMNVLEREVQAHMGMGNYKEAAILQGAIIAITDSINNRDKENAALELNTMYDTSEKEDYIAKQAFQLKVRNITLTFLTCIMLLTLFVLWRMWRFNHIIRYKNKILAKFINERLARKKDSQSLDIDEQLMISQDIEDESILFDDQEEISDETGKVSGEEEENKKIFIELNRIVVQDQLYLSSELSREDLAQLVHLNNARFARMIKECTGTNFNGYINDLRIDYAIKLLKLHPNYTIRAIADEAGFNSTPILYNLFKKKTGMTPYEFKKAQESL</sequence>
<dbReference type="RefSeq" id="WP_186967117.1">
    <property type="nucleotide sequence ID" value="NZ_JACOOE010000004.1"/>
</dbReference>
<reference evidence="7 8" key="1">
    <citation type="submission" date="2020-08" db="EMBL/GenBank/DDBJ databases">
        <title>Genome public.</title>
        <authorList>
            <person name="Liu C."/>
            <person name="Sun Q."/>
        </authorList>
    </citation>
    <scope>NUCLEOTIDE SEQUENCE [LARGE SCALE GENOMIC DNA]</scope>
    <source>
        <strain evidence="7 8">M27</strain>
    </source>
</reference>
<dbReference type="Proteomes" id="UP000600600">
    <property type="component" value="Unassembled WGS sequence"/>
</dbReference>
<dbReference type="InterPro" id="IPR009057">
    <property type="entry name" value="Homeodomain-like_sf"/>
</dbReference>
<evidence type="ECO:0000256" key="1">
    <source>
        <dbReference type="ARBA" id="ARBA00023015"/>
    </source>
</evidence>
<dbReference type="SUPFAM" id="SSF46689">
    <property type="entry name" value="Homeodomain-like"/>
    <property type="match status" value="1"/>
</dbReference>
<evidence type="ECO:0000256" key="3">
    <source>
        <dbReference type="ARBA" id="ARBA00023163"/>
    </source>
</evidence>
<dbReference type="SMART" id="SM00342">
    <property type="entry name" value="HTH_ARAC"/>
    <property type="match status" value="1"/>
</dbReference>
<dbReference type="PROSITE" id="PS00041">
    <property type="entry name" value="HTH_ARAC_FAMILY_1"/>
    <property type="match status" value="1"/>
</dbReference>
<gene>
    <name evidence="7" type="ORF">H8S67_09245</name>
</gene>
<accession>A0ABR7CAN8</accession>
<dbReference type="InterPro" id="IPR018062">
    <property type="entry name" value="HTH_AraC-typ_CS"/>
</dbReference>
<feature type="chain" id="PRO_5045440332" evidence="5">
    <location>
        <begin position="24"/>
        <end position="584"/>
    </location>
</feature>
<evidence type="ECO:0000256" key="5">
    <source>
        <dbReference type="SAM" id="SignalP"/>
    </source>
</evidence>
<keyword evidence="3" id="KW-0804">Transcription</keyword>
<keyword evidence="4" id="KW-1133">Transmembrane helix</keyword>
<keyword evidence="1" id="KW-0805">Transcription regulation</keyword>
<keyword evidence="4" id="KW-0812">Transmembrane</keyword>
<dbReference type="InterPro" id="IPR018060">
    <property type="entry name" value="HTH_AraC"/>
</dbReference>
<evidence type="ECO:0000259" key="6">
    <source>
        <dbReference type="PROSITE" id="PS01124"/>
    </source>
</evidence>
<evidence type="ECO:0000313" key="8">
    <source>
        <dbReference type="Proteomes" id="UP000600600"/>
    </source>
</evidence>
<keyword evidence="4" id="KW-0472">Membrane</keyword>
<protein>
    <submittedName>
        <fullName evidence="7">Helix-turn-helix transcriptional regulator</fullName>
    </submittedName>
</protein>
<evidence type="ECO:0000256" key="2">
    <source>
        <dbReference type="ARBA" id="ARBA00023125"/>
    </source>
</evidence>
<keyword evidence="5" id="KW-0732">Signal</keyword>
<dbReference type="PANTHER" id="PTHR43280:SF34">
    <property type="entry name" value="ARAC-FAMILY TRANSCRIPTIONAL REGULATOR"/>
    <property type="match status" value="1"/>
</dbReference>